<evidence type="ECO:0000256" key="3">
    <source>
        <dbReference type="ARBA" id="ARBA00011486"/>
    </source>
</evidence>
<dbReference type="AlphaFoldDB" id="U4LLU1"/>
<evidence type="ECO:0000256" key="1">
    <source>
        <dbReference type="ARBA" id="ARBA00002307"/>
    </source>
</evidence>
<dbReference type="Pfam" id="PF02100">
    <property type="entry name" value="ODC_AZ"/>
    <property type="match status" value="1"/>
</dbReference>
<dbReference type="SUPFAM" id="SSF55729">
    <property type="entry name" value="Acyl-CoA N-acyltransferases (Nat)"/>
    <property type="match status" value="1"/>
</dbReference>
<dbReference type="InterPro" id="IPR016181">
    <property type="entry name" value="Acyl_CoA_acyltransferase"/>
</dbReference>
<dbReference type="GO" id="GO:0005634">
    <property type="term" value="C:nucleus"/>
    <property type="evidence" value="ECO:0007669"/>
    <property type="project" value="TreeGrafter"/>
</dbReference>
<comment type="similarity">
    <text evidence="2">Belongs to the ODC antizyme family.</text>
</comment>
<comment type="function">
    <text evidence="1">Ornithine decarboxylase (ODC) antizyme protein that negatively regulates ODC activity and intracellular polyamine biosynthesis in response to increased intracellular polyamine levels. Binds to ODC monomers, inhibiting the assembly of the functional ODC homodimer, and targets the monomers for ubiquitin-independent proteolytic destruction by the 26S proteasome.</text>
</comment>
<evidence type="ECO:0000256" key="6">
    <source>
        <dbReference type="SAM" id="MobiDB-lite"/>
    </source>
</evidence>
<dbReference type="Gene3D" id="3.40.630.60">
    <property type="match status" value="1"/>
</dbReference>
<dbReference type="EMBL" id="HF935433">
    <property type="protein sequence ID" value="CCX30290.1"/>
    <property type="molecule type" value="Genomic_DNA"/>
</dbReference>
<dbReference type="PANTHER" id="PTHR10279:SF10">
    <property type="entry name" value="ORNITHINE DECARBOXYLASE ANTIZYME"/>
    <property type="match status" value="1"/>
</dbReference>
<feature type="region of interest" description="Disordered" evidence="6">
    <location>
        <begin position="88"/>
        <end position="107"/>
    </location>
</feature>
<evidence type="ECO:0000256" key="4">
    <source>
        <dbReference type="ARBA" id="ARBA00017712"/>
    </source>
</evidence>
<comment type="subunit">
    <text evidence="3">Interacts with ODC and thereby sterically blocks ODC homodimerization.</text>
</comment>
<accession>U4LLU1</accession>
<dbReference type="STRING" id="1076935.U4LLU1"/>
<reference evidence="7 8" key="1">
    <citation type="journal article" date="2013" name="PLoS Genet.">
        <title>The genome and development-dependent transcriptomes of Pyronema confluens: a window into fungal evolution.</title>
        <authorList>
            <person name="Traeger S."/>
            <person name="Altegoer F."/>
            <person name="Freitag M."/>
            <person name="Gabaldon T."/>
            <person name="Kempken F."/>
            <person name="Kumar A."/>
            <person name="Marcet-Houben M."/>
            <person name="Poggeler S."/>
            <person name="Stajich J.E."/>
            <person name="Nowrousian M."/>
        </authorList>
    </citation>
    <scope>NUCLEOTIDE SEQUENCE [LARGE SCALE GENOMIC DNA]</scope>
    <source>
        <strain evidence="8">CBS 100304</strain>
        <tissue evidence="7">Vegetative mycelium</tissue>
    </source>
</reference>
<dbReference type="Proteomes" id="UP000018144">
    <property type="component" value="Unassembled WGS sequence"/>
</dbReference>
<gene>
    <name evidence="7" type="ORF">PCON_08432</name>
</gene>
<organism evidence="7 8">
    <name type="scientific">Pyronema omphalodes (strain CBS 100304)</name>
    <name type="common">Pyronema confluens</name>
    <dbReference type="NCBI Taxonomy" id="1076935"/>
    <lineage>
        <taxon>Eukaryota</taxon>
        <taxon>Fungi</taxon>
        <taxon>Dikarya</taxon>
        <taxon>Ascomycota</taxon>
        <taxon>Pezizomycotina</taxon>
        <taxon>Pezizomycetes</taxon>
        <taxon>Pezizales</taxon>
        <taxon>Pyronemataceae</taxon>
        <taxon>Pyronema</taxon>
    </lineage>
</organism>
<dbReference type="InterPro" id="IPR002993">
    <property type="entry name" value="ODC_AZ"/>
</dbReference>
<dbReference type="InterPro" id="IPR038581">
    <property type="entry name" value="ODC_AZ_sf"/>
</dbReference>
<evidence type="ECO:0000313" key="8">
    <source>
        <dbReference type="Proteomes" id="UP000018144"/>
    </source>
</evidence>
<evidence type="ECO:0000256" key="5">
    <source>
        <dbReference type="ARBA" id="ARBA00022758"/>
    </source>
</evidence>
<dbReference type="eggNOG" id="ENOG502S3W3">
    <property type="taxonomic scope" value="Eukaryota"/>
</dbReference>
<keyword evidence="8" id="KW-1185">Reference proteome</keyword>
<feature type="region of interest" description="Disordered" evidence="6">
    <location>
        <begin position="1"/>
        <end position="23"/>
    </location>
</feature>
<proteinExistence type="inferred from homology"/>
<evidence type="ECO:0000313" key="7">
    <source>
        <dbReference type="EMBL" id="CCX30290.1"/>
    </source>
</evidence>
<dbReference type="GO" id="GO:0075523">
    <property type="term" value="P:viral translational frameshifting"/>
    <property type="evidence" value="ECO:0007669"/>
    <property type="project" value="UniProtKB-KW"/>
</dbReference>
<dbReference type="GO" id="GO:0045732">
    <property type="term" value="P:positive regulation of protein catabolic process"/>
    <property type="evidence" value="ECO:0007669"/>
    <property type="project" value="TreeGrafter"/>
</dbReference>
<dbReference type="GO" id="GO:0005737">
    <property type="term" value="C:cytoplasm"/>
    <property type="evidence" value="ECO:0007669"/>
    <property type="project" value="TreeGrafter"/>
</dbReference>
<dbReference type="OrthoDB" id="5959761at2759"/>
<keyword evidence="5" id="KW-0688">Ribosomal frameshifting</keyword>
<dbReference type="OMA" id="RLFCETM"/>
<evidence type="ECO:0000256" key="2">
    <source>
        <dbReference type="ARBA" id="ARBA00008796"/>
    </source>
</evidence>
<protein>
    <recommendedName>
        <fullName evidence="4">Ornithine decarboxylase antizyme</fullName>
    </recommendedName>
</protein>
<name>U4LLU1_PYROM</name>
<dbReference type="GO" id="GO:0008073">
    <property type="term" value="F:ornithine decarboxylase inhibitor activity"/>
    <property type="evidence" value="ECO:0007669"/>
    <property type="project" value="InterPro"/>
</dbReference>
<dbReference type="PANTHER" id="PTHR10279">
    <property type="entry name" value="ORNITHINE DECARBOXYLASE ANTIZYME"/>
    <property type="match status" value="1"/>
</dbReference>
<sequence>MPGHSGVPEAPSGYPKSPPSGRRIPSKYYAVQASGARSLTMKGASKVIAKECERLLCGDMKRIFFGGKLDSNNVSRSMGSIGGRDSKFGIYSDSSSDSSDGSDDSDDDGNHFADEMRYIEVWDYVGGTSFRGFITDKVLPRGGVEKTLFLFFEHVADTELKHGLMALIELATECFSCDRLVICLERNAEGLNGLMCDLGWVGFELATLAHWNHTDMPLRPSSSARCGSFSSVSTSSSMFSDNDDLEITSEKWLFMGMEL</sequence>